<organism evidence="2 3">
    <name type="scientific">Trametes coccinea (strain BRFM310)</name>
    <name type="common">Pycnoporus coccineus</name>
    <dbReference type="NCBI Taxonomy" id="1353009"/>
    <lineage>
        <taxon>Eukaryota</taxon>
        <taxon>Fungi</taxon>
        <taxon>Dikarya</taxon>
        <taxon>Basidiomycota</taxon>
        <taxon>Agaricomycotina</taxon>
        <taxon>Agaricomycetes</taxon>
        <taxon>Polyporales</taxon>
        <taxon>Polyporaceae</taxon>
        <taxon>Trametes</taxon>
    </lineage>
</organism>
<evidence type="ECO:0000256" key="1">
    <source>
        <dbReference type="SAM" id="MobiDB-lite"/>
    </source>
</evidence>
<dbReference type="EMBL" id="KZ084086">
    <property type="protein sequence ID" value="OSD08321.1"/>
    <property type="molecule type" value="Genomic_DNA"/>
</dbReference>
<evidence type="ECO:0000313" key="3">
    <source>
        <dbReference type="Proteomes" id="UP000193067"/>
    </source>
</evidence>
<protein>
    <recommendedName>
        <fullName evidence="4">Heterokaryon incompatibility domain-containing protein</fullName>
    </recommendedName>
</protein>
<evidence type="ECO:0000313" key="2">
    <source>
        <dbReference type="EMBL" id="OSD08321.1"/>
    </source>
</evidence>
<dbReference type="AlphaFoldDB" id="A0A1Y2J784"/>
<reference evidence="2 3" key="1">
    <citation type="journal article" date="2015" name="Biotechnol. Biofuels">
        <title>Enhanced degradation of softwood versus hardwood by the white-rot fungus Pycnoporus coccineus.</title>
        <authorList>
            <person name="Couturier M."/>
            <person name="Navarro D."/>
            <person name="Chevret D."/>
            <person name="Henrissat B."/>
            <person name="Piumi F."/>
            <person name="Ruiz-Duenas F.J."/>
            <person name="Martinez A.T."/>
            <person name="Grigoriev I.V."/>
            <person name="Riley R."/>
            <person name="Lipzen A."/>
            <person name="Berrin J.G."/>
            <person name="Master E.R."/>
            <person name="Rosso M.N."/>
        </authorList>
    </citation>
    <scope>NUCLEOTIDE SEQUENCE [LARGE SCALE GENOMIC DNA]</scope>
    <source>
        <strain evidence="2 3">BRFM310</strain>
    </source>
</reference>
<dbReference type="OrthoDB" id="2426273at2759"/>
<name>A0A1Y2J784_TRAC3</name>
<proteinExistence type="predicted"/>
<sequence length="999" mass="111651">MGQSTSRSLVAPERQNPTTATEGLQNVDDASESKVRLSWSRILDALEVEVELVAEDHGCIPLVDVITTETDLHYRLFQDCIQYLREKYSLGASACSVPVALRKKAATGELPWCFSTLVNLQLDIQWSYKQQPPTPESKAPWNDELCSVPVLASIRFAMVATTLSHSPRAGHWHAICTLADSPDVSLTDWDLYQALFLDCMGTLLREAYGHRCLATWSPMPWSAASMRELSDSRLTYLESFVTAIFDESDLPHPDSRLVHMVRWTLGCPVDIPWLCASHDGYDFRATLPSYTKMRRRGLSRDTVHSLRDDAALWLSAMTFGLLEAITRMRIPESAFLVPGPREGDFSLSGSRLLQFIAYWGSYVEQHYDDEDMQAERGREIAGHLRRALHALAEEYDDSTGILRRAGFSTRERDDILFALLCLIVPFCILVTTNSRWPSRLIPNERLKRLGWCPSATATLSSRQFLIMIISNLAQLPPVVLPTASHVRCTKQACEFYTVWDPAAYAPRHVDPSCRCEYVRPPLDKVLDLLSRDIIPLVTYDGHSLQVLPADGIPYVAISHVWAQGMGSTSEDGLPSCMVRRIAGLARTLHPDTGAFWMDSLCVPNVKQPRKRAILHMSETYRDAASVLVIDDCIRTQCSVGKSWRENLLRIATSAWVRRVWTLQEGLLARELFFEFLDGPVNVEEVWRLMTPIEKKTIPPVLSPLSNEEFFTPTALVPVLNFRSAIQRRSSPETPVSDLVSLLHLRTTTKAEDELIAIGSLLPSRVKVERLLAERDGADVVDRRMRAFLLQLRDVPRGVPFGQSPRLTLPGFSWAPRALVDESATCWWEGDGTGTCTEDGFLAEYFMLPFHVLSIPPSAVIRGVTETPNEKSWGVRVLHGASSTVHLVIDPSDEGRPFFDWESVDALLFLRGDVSNAPIYGIPWNCLAVHVPSGLVTCASGGEEVGTSEAGNSQQHPLAVEIVAHWNLYRLNATQEAETLSKGFPALPVDDPRSTWVKVA</sequence>
<keyword evidence="3" id="KW-1185">Reference proteome</keyword>
<accession>A0A1Y2J784</accession>
<evidence type="ECO:0008006" key="4">
    <source>
        <dbReference type="Google" id="ProtNLM"/>
    </source>
</evidence>
<dbReference type="PANTHER" id="PTHR39596">
    <property type="match status" value="1"/>
</dbReference>
<dbReference type="Proteomes" id="UP000193067">
    <property type="component" value="Unassembled WGS sequence"/>
</dbReference>
<feature type="compositionally biased region" description="Polar residues" evidence="1">
    <location>
        <begin position="15"/>
        <end position="24"/>
    </location>
</feature>
<dbReference type="STRING" id="1353009.A0A1Y2J784"/>
<dbReference type="PANTHER" id="PTHR39596:SF2">
    <property type="entry name" value="HET DOMAIN PROTEIN (AFU_ORTHOLOGUE AFUA_1G17550)-RELATED"/>
    <property type="match status" value="1"/>
</dbReference>
<feature type="region of interest" description="Disordered" evidence="1">
    <location>
        <begin position="1"/>
        <end position="27"/>
    </location>
</feature>
<gene>
    <name evidence="2" type="ORF">PYCCODRAFT_10624</name>
</gene>